<dbReference type="EMBL" id="ML734558">
    <property type="protein sequence ID" value="KAB8251650.1"/>
    <property type="molecule type" value="Genomic_DNA"/>
</dbReference>
<accession>A0A5N6HEH0</accession>
<evidence type="ECO:0000313" key="1">
    <source>
        <dbReference type="EMBL" id="KAB8251650.1"/>
    </source>
</evidence>
<reference evidence="1" key="1">
    <citation type="submission" date="2019-04" db="EMBL/GenBank/DDBJ databases">
        <title>Friends and foes A comparative genomics study of 23 Aspergillus species from section Flavi.</title>
        <authorList>
            <consortium name="DOE Joint Genome Institute"/>
            <person name="Kjaerbolling I."/>
            <person name="Vesth T."/>
            <person name="Frisvad J.C."/>
            <person name="Nybo J.L."/>
            <person name="Theobald S."/>
            <person name="Kildgaard S."/>
            <person name="Isbrandt T."/>
            <person name="Kuo A."/>
            <person name="Sato A."/>
            <person name="Lyhne E.K."/>
            <person name="Kogle M.E."/>
            <person name="Wiebenga A."/>
            <person name="Kun R.S."/>
            <person name="Lubbers R.J."/>
            <person name="Makela M.R."/>
            <person name="Barry K."/>
            <person name="Chovatia M."/>
            <person name="Clum A."/>
            <person name="Daum C."/>
            <person name="Haridas S."/>
            <person name="He G."/>
            <person name="LaButti K."/>
            <person name="Lipzen A."/>
            <person name="Mondo S."/>
            <person name="Riley R."/>
            <person name="Salamov A."/>
            <person name="Simmons B.A."/>
            <person name="Magnuson J.K."/>
            <person name="Henrissat B."/>
            <person name="Mortensen U.H."/>
            <person name="Larsen T.O."/>
            <person name="Devries R.P."/>
            <person name="Grigoriev I.V."/>
            <person name="Machida M."/>
            <person name="Baker S.E."/>
            <person name="Andersen M.R."/>
        </authorList>
    </citation>
    <scope>NUCLEOTIDE SEQUENCE [LARGE SCALE GENOMIC DNA]</scope>
    <source>
        <strain evidence="1">CBS 121.62</strain>
    </source>
</reference>
<sequence>MTEGKKRNRRGRVAKVMRVWTGILGGWEENVHAGDGRVRAGSTYTTIVTILVGGYGFYRGIAGLLSFWELFLMRRIDIFGF</sequence>
<gene>
    <name evidence="1" type="ORF">BDV35DRAFT_338037</name>
</gene>
<proteinExistence type="predicted"/>
<organism evidence="1">
    <name type="scientific">Aspergillus flavus</name>
    <dbReference type="NCBI Taxonomy" id="5059"/>
    <lineage>
        <taxon>Eukaryota</taxon>
        <taxon>Fungi</taxon>
        <taxon>Dikarya</taxon>
        <taxon>Ascomycota</taxon>
        <taxon>Pezizomycotina</taxon>
        <taxon>Eurotiomycetes</taxon>
        <taxon>Eurotiomycetidae</taxon>
        <taxon>Eurotiales</taxon>
        <taxon>Aspergillaceae</taxon>
        <taxon>Aspergillus</taxon>
        <taxon>Aspergillus subgen. Circumdati</taxon>
    </lineage>
</organism>
<dbReference type="AlphaFoldDB" id="A0A5N6HEH0"/>
<protein>
    <submittedName>
        <fullName evidence="1">Uncharacterized protein</fullName>
    </submittedName>
</protein>
<dbReference type="Proteomes" id="UP000325434">
    <property type="component" value="Unassembled WGS sequence"/>
</dbReference>
<name>A0A5N6HEH0_ASPFL</name>